<reference evidence="2" key="2">
    <citation type="journal article" date="2021" name="PeerJ">
        <title>Extensive microbial diversity within the chicken gut microbiome revealed by metagenomics and culture.</title>
        <authorList>
            <person name="Gilroy R."/>
            <person name="Ravi A."/>
            <person name="Getino M."/>
            <person name="Pursley I."/>
            <person name="Horton D.L."/>
            <person name="Alikhan N.F."/>
            <person name="Baker D."/>
            <person name="Gharbi K."/>
            <person name="Hall N."/>
            <person name="Watson M."/>
            <person name="Adriaenssens E.M."/>
            <person name="Foster-Nyarko E."/>
            <person name="Jarju S."/>
            <person name="Secka A."/>
            <person name="Antonio M."/>
            <person name="Oren A."/>
            <person name="Chaudhuri R.R."/>
            <person name="La Ragione R."/>
            <person name="Hildebrand F."/>
            <person name="Pallen M.J."/>
        </authorList>
    </citation>
    <scope>NUCLEOTIDE SEQUENCE</scope>
    <source>
        <strain evidence="2">ChiBcec16-1751</strain>
    </source>
</reference>
<evidence type="ECO:0000313" key="2">
    <source>
        <dbReference type="EMBL" id="HIS63926.1"/>
    </source>
</evidence>
<organism evidence="2 3">
    <name type="scientific">Candidatus Avoscillospira avistercoris</name>
    <dbReference type="NCBI Taxonomy" id="2840707"/>
    <lineage>
        <taxon>Bacteria</taxon>
        <taxon>Bacillati</taxon>
        <taxon>Bacillota</taxon>
        <taxon>Clostridia</taxon>
        <taxon>Eubacteriales</taxon>
        <taxon>Oscillospiraceae</taxon>
        <taxon>Oscillospiraceae incertae sedis</taxon>
        <taxon>Candidatus Avoscillospira</taxon>
    </lineage>
</organism>
<dbReference type="Proteomes" id="UP000886741">
    <property type="component" value="Unassembled WGS sequence"/>
</dbReference>
<dbReference type="EMBL" id="DVJJ01000020">
    <property type="protein sequence ID" value="HIS63926.1"/>
    <property type="molecule type" value="Genomic_DNA"/>
</dbReference>
<comment type="caution">
    <text evidence="2">The sequence shown here is derived from an EMBL/GenBank/DDBJ whole genome shotgun (WGS) entry which is preliminary data.</text>
</comment>
<gene>
    <name evidence="2" type="ORF">IAA83_00970</name>
</gene>
<reference evidence="2" key="1">
    <citation type="submission" date="2020-10" db="EMBL/GenBank/DDBJ databases">
        <authorList>
            <person name="Gilroy R."/>
        </authorList>
    </citation>
    <scope>NUCLEOTIDE SEQUENCE</scope>
    <source>
        <strain evidence="2">ChiBcec16-1751</strain>
    </source>
</reference>
<evidence type="ECO:0000313" key="3">
    <source>
        <dbReference type="Proteomes" id="UP000886741"/>
    </source>
</evidence>
<sequence length="470" mass="52451">MKLSMWNLANALAALDPEVSIRPDSPMVLRSGRLAWATNCVQVRQDGPDCLCLWESDSIRIRDMDALEGVELVQSVFDAMNDWYADLREAAEARDYQRLVDRCHVVLHSPVLLCDENGCVLGISACYGADEVDGEWRYLKTYGYASMRGIENVQTVLGPVAVSNEVVRLPHRSSGRFSAGLTTRVFRGGQPLGRLTVLERERHLNRGDVQIVQQIAALLAVNLQPEQTGGKSGGAYLDRLMAGQTLGETAWEHLYRTRGWLPEHTYRLWAFGGGGQETSPLRETLGRTVHQAICTAAEGRLWVLTNETQGGRTLAEKLETLAGDNGLHLACSLPGHGVAETVQWAEQVRYAMGRSGAAVLESFSACAVDYLLWGTRDTAQVLAACHPDARRLWREKQDGEPMLYDTLRTYLDLERGANRTAAALSIHKNTLFYRLHKLEEMLTADLEDPLTRLHLQLSFRILEQQKNDRP</sequence>
<dbReference type="InterPro" id="IPR042070">
    <property type="entry name" value="PucR_C-HTH_sf"/>
</dbReference>
<dbReference type="PANTHER" id="PTHR33744:SF1">
    <property type="entry name" value="DNA-BINDING TRANSCRIPTIONAL ACTIVATOR ADER"/>
    <property type="match status" value="1"/>
</dbReference>
<dbReference type="InterPro" id="IPR025736">
    <property type="entry name" value="PucR_C-HTH_dom"/>
</dbReference>
<evidence type="ECO:0000259" key="1">
    <source>
        <dbReference type="Pfam" id="PF13556"/>
    </source>
</evidence>
<dbReference type="PANTHER" id="PTHR33744">
    <property type="entry name" value="CARBOHYDRATE DIACID REGULATOR"/>
    <property type="match status" value="1"/>
</dbReference>
<protein>
    <submittedName>
        <fullName evidence="2">Helix-turn-helix domain-containing protein</fullName>
    </submittedName>
</protein>
<name>A0A9D1F8C7_9FIRM</name>
<feature type="domain" description="PucR C-terminal helix-turn-helix" evidence="1">
    <location>
        <begin position="403"/>
        <end position="461"/>
    </location>
</feature>
<proteinExistence type="predicted"/>
<accession>A0A9D1F8C7</accession>
<dbReference type="Gene3D" id="1.10.10.2840">
    <property type="entry name" value="PucR C-terminal helix-turn-helix domain"/>
    <property type="match status" value="1"/>
</dbReference>
<dbReference type="Pfam" id="PF13556">
    <property type="entry name" value="HTH_30"/>
    <property type="match status" value="1"/>
</dbReference>
<dbReference type="AlphaFoldDB" id="A0A9D1F8C7"/>
<dbReference type="InterPro" id="IPR051448">
    <property type="entry name" value="CdaR-like_regulators"/>
</dbReference>